<dbReference type="EMBL" id="QXIX01000054">
    <property type="protein sequence ID" value="RIE12578.1"/>
    <property type="molecule type" value="Genomic_DNA"/>
</dbReference>
<comment type="subunit">
    <text evidence="6">Homodimer. Heterotetramer of two MnmE and two MnmG subunits.</text>
</comment>
<keyword evidence="2" id="KW-0285">Flavoprotein</keyword>
<dbReference type="SUPFAM" id="SSF51905">
    <property type="entry name" value="FAD/NAD(P)-binding domain"/>
    <property type="match status" value="1"/>
</dbReference>
<proteinExistence type="predicted"/>
<evidence type="ECO:0000313" key="9">
    <source>
        <dbReference type="Proteomes" id="UP000265724"/>
    </source>
</evidence>
<dbReference type="InterPro" id="IPR036188">
    <property type="entry name" value="FAD/NAD-bd_sf"/>
</dbReference>
<dbReference type="Pfam" id="PF01134">
    <property type="entry name" value="GIDA"/>
    <property type="match status" value="1"/>
</dbReference>
<comment type="cofactor">
    <cofactor evidence="1">
        <name>FAD</name>
        <dbReference type="ChEBI" id="CHEBI:57692"/>
    </cofactor>
</comment>
<name>A0ABX9MD22_9BACT</name>
<dbReference type="InterPro" id="IPR002218">
    <property type="entry name" value="MnmG-rel"/>
</dbReference>
<evidence type="ECO:0000256" key="1">
    <source>
        <dbReference type="ARBA" id="ARBA00001974"/>
    </source>
</evidence>
<evidence type="ECO:0000259" key="7">
    <source>
        <dbReference type="Pfam" id="PF01134"/>
    </source>
</evidence>
<dbReference type="RefSeq" id="WP_119124259.1">
    <property type="nucleotide sequence ID" value="NZ_QXIX01000054.1"/>
</dbReference>
<gene>
    <name evidence="8" type="ORF">SMC2_06850</name>
</gene>
<dbReference type="PANTHER" id="PTHR11806">
    <property type="entry name" value="GLUCOSE INHIBITED DIVISION PROTEIN A"/>
    <property type="match status" value="1"/>
</dbReference>
<feature type="non-terminal residue" evidence="8">
    <location>
        <position position="79"/>
    </location>
</feature>
<organism evidence="8 9">
    <name type="scientific">Candidatus Cryosericum hinesii</name>
    <dbReference type="NCBI Taxonomy" id="2290915"/>
    <lineage>
        <taxon>Bacteria</taxon>
        <taxon>Pseudomonadati</taxon>
        <taxon>Caldisericota/Cryosericota group</taxon>
        <taxon>Candidatus Cryosericota</taxon>
        <taxon>Candidatus Cryosericia</taxon>
        <taxon>Candidatus Cryosericales</taxon>
        <taxon>Candidatus Cryosericaceae</taxon>
        <taxon>Candidatus Cryosericum</taxon>
    </lineage>
</organism>
<reference evidence="8 9" key="1">
    <citation type="submission" date="2018-09" db="EMBL/GenBank/DDBJ databases">
        <title>Discovery and Ecogenomic Context for Candidatus Cryosericales, a Global Caldiserica Order Active in Thawing Permafrost.</title>
        <authorList>
            <person name="Martinez M.A."/>
            <person name="Woodcroft B.J."/>
            <person name="Ignacio Espinoza J.C."/>
            <person name="Zayed A."/>
            <person name="Singleton C.M."/>
            <person name="Boyd J."/>
            <person name="Li Y.-F."/>
            <person name="Purvine S."/>
            <person name="Maughan H."/>
            <person name="Hodgkins S.B."/>
            <person name="Anderson D."/>
            <person name="Sederholm M."/>
            <person name="Temperton B."/>
            <person name="Saleska S.R."/>
            <person name="Tyson G.W."/>
            <person name="Rich V.I."/>
        </authorList>
    </citation>
    <scope>NUCLEOTIDE SEQUENCE [LARGE SCALE GENOMIC DNA]</scope>
    <source>
        <strain evidence="8 9">SMC2</strain>
    </source>
</reference>
<evidence type="ECO:0000256" key="5">
    <source>
        <dbReference type="ARBA" id="ARBA00023027"/>
    </source>
</evidence>
<dbReference type="PANTHER" id="PTHR11806:SF0">
    <property type="entry name" value="PROTEIN MTO1 HOMOLOG, MITOCHONDRIAL"/>
    <property type="match status" value="1"/>
</dbReference>
<comment type="caution">
    <text evidence="8">The sequence shown here is derived from an EMBL/GenBank/DDBJ whole genome shotgun (WGS) entry which is preliminary data.</text>
</comment>
<dbReference type="InterPro" id="IPR040131">
    <property type="entry name" value="MnmG_N"/>
</dbReference>
<keyword evidence="5" id="KW-0520">NAD</keyword>
<keyword evidence="4" id="KW-0274">FAD</keyword>
<evidence type="ECO:0000256" key="3">
    <source>
        <dbReference type="ARBA" id="ARBA00022694"/>
    </source>
</evidence>
<keyword evidence="3" id="KW-0819">tRNA processing</keyword>
<evidence type="ECO:0000256" key="4">
    <source>
        <dbReference type="ARBA" id="ARBA00022827"/>
    </source>
</evidence>
<evidence type="ECO:0000313" key="8">
    <source>
        <dbReference type="EMBL" id="RIE12578.1"/>
    </source>
</evidence>
<feature type="domain" description="MnmG N-terminal" evidence="7">
    <location>
        <begin position="14"/>
        <end position="77"/>
    </location>
</feature>
<dbReference type="Gene3D" id="3.50.50.60">
    <property type="entry name" value="FAD/NAD(P)-binding domain"/>
    <property type="match status" value="1"/>
</dbReference>
<sequence length="79" mass="8019">MSEQNEFSGDSRYDCIVVGAGHAGCEAALVAARAGLQVLVLTGSMDAIAWMPCNPAIGGPGKAQIVREVDALGGEMGLN</sequence>
<dbReference type="Proteomes" id="UP000265724">
    <property type="component" value="Unassembled WGS sequence"/>
</dbReference>
<keyword evidence="9" id="KW-1185">Reference proteome</keyword>
<evidence type="ECO:0000256" key="6">
    <source>
        <dbReference type="ARBA" id="ARBA00025948"/>
    </source>
</evidence>
<accession>A0ABX9MD22</accession>
<evidence type="ECO:0000256" key="2">
    <source>
        <dbReference type="ARBA" id="ARBA00022630"/>
    </source>
</evidence>
<protein>
    <submittedName>
        <fullName evidence="8">FAD-binding protein</fullName>
    </submittedName>
</protein>